<dbReference type="PANTHER" id="PTHR24148">
    <property type="entry name" value="ANKYRIN REPEAT DOMAIN-CONTAINING PROTEIN 39 HOMOLOG-RELATED"/>
    <property type="match status" value="1"/>
</dbReference>
<evidence type="ECO:0000259" key="1">
    <source>
        <dbReference type="Pfam" id="PF06985"/>
    </source>
</evidence>
<dbReference type="Pfam" id="PF06985">
    <property type="entry name" value="HET"/>
    <property type="match status" value="1"/>
</dbReference>
<dbReference type="Proteomes" id="UP000758155">
    <property type="component" value="Unassembled WGS sequence"/>
</dbReference>
<reference evidence="2" key="1">
    <citation type="submission" date="2019-04" db="EMBL/GenBank/DDBJ databases">
        <title>Sequencing of skin fungus with MAO and IRED activity.</title>
        <authorList>
            <person name="Marsaioli A.J."/>
            <person name="Bonatto J.M.C."/>
            <person name="Reis Junior O."/>
        </authorList>
    </citation>
    <scope>NUCLEOTIDE SEQUENCE</scope>
    <source>
        <strain evidence="2">28M1</strain>
    </source>
</reference>
<dbReference type="OrthoDB" id="2157530at2759"/>
<keyword evidence="3" id="KW-1185">Reference proteome</keyword>
<evidence type="ECO:0000313" key="2">
    <source>
        <dbReference type="EMBL" id="KAF3048289.1"/>
    </source>
</evidence>
<comment type="caution">
    <text evidence="2">The sequence shown here is derived from an EMBL/GenBank/DDBJ whole genome shotgun (WGS) entry which is preliminary data.</text>
</comment>
<gene>
    <name evidence="2" type="ORF">E8E12_011631</name>
</gene>
<protein>
    <recommendedName>
        <fullName evidence="1">Heterokaryon incompatibility domain-containing protein</fullName>
    </recommendedName>
</protein>
<organism evidence="2 3">
    <name type="scientific">Didymella heteroderae</name>
    <dbReference type="NCBI Taxonomy" id="1769908"/>
    <lineage>
        <taxon>Eukaryota</taxon>
        <taxon>Fungi</taxon>
        <taxon>Dikarya</taxon>
        <taxon>Ascomycota</taxon>
        <taxon>Pezizomycotina</taxon>
        <taxon>Dothideomycetes</taxon>
        <taxon>Pleosporomycetidae</taxon>
        <taxon>Pleosporales</taxon>
        <taxon>Pleosporineae</taxon>
        <taxon>Didymellaceae</taxon>
        <taxon>Didymella</taxon>
    </lineage>
</organism>
<dbReference type="PANTHER" id="PTHR24148:SF79">
    <property type="entry name" value="HETEROKARYON INCOMPATIBILITY DOMAIN-CONTAINING PROTEIN"/>
    <property type="match status" value="1"/>
</dbReference>
<dbReference type="Pfam" id="PF26639">
    <property type="entry name" value="Het-6_barrel"/>
    <property type="match status" value="1"/>
</dbReference>
<dbReference type="AlphaFoldDB" id="A0A9P5C6N7"/>
<dbReference type="EMBL" id="SWKV01000001">
    <property type="protein sequence ID" value="KAF3048289.1"/>
    <property type="molecule type" value="Genomic_DNA"/>
</dbReference>
<name>A0A9P5C6N7_9PLEO</name>
<feature type="domain" description="Heterokaryon incompatibility" evidence="1">
    <location>
        <begin position="1"/>
        <end position="96"/>
    </location>
</feature>
<sequence length="217" mass="24465">MAKIYKKAEEVIAWLGESGDNSDEAMNLLRRWGLAFTEEGVRSRMDVDTLLFTMQNPKKLKGFLSNIEDPFSHRAWLALGVLFKRVYWSRLWIVQEFVLAKKVTLVCGTPSANGNDLLMEHLLSRWRDRASIVDLTGDADYENIWDTVKDDGSYMGTGPPYAQLGDKVCIIQGANVPFLLRPNPDKNKGGYLLAGEAFVLGLMDGEFKGDFEEITIH</sequence>
<dbReference type="InterPro" id="IPR052895">
    <property type="entry name" value="HetReg/Transcr_Mod"/>
</dbReference>
<dbReference type="InterPro" id="IPR010730">
    <property type="entry name" value="HET"/>
</dbReference>
<evidence type="ECO:0000313" key="3">
    <source>
        <dbReference type="Proteomes" id="UP000758155"/>
    </source>
</evidence>
<proteinExistence type="predicted"/>
<accession>A0A9P5C6N7</accession>